<feature type="region of interest" description="Disordered" evidence="1">
    <location>
        <begin position="175"/>
        <end position="200"/>
    </location>
</feature>
<accession>A0A4Y8Q7S9</accession>
<keyword evidence="3" id="KW-1185">Reference proteome</keyword>
<evidence type="ECO:0000256" key="1">
    <source>
        <dbReference type="SAM" id="MobiDB-lite"/>
    </source>
</evidence>
<organism evidence="2 3">
    <name type="scientific">Paenibacillus athensensis</name>
    <dbReference type="NCBI Taxonomy" id="1967502"/>
    <lineage>
        <taxon>Bacteria</taxon>
        <taxon>Bacillati</taxon>
        <taxon>Bacillota</taxon>
        <taxon>Bacilli</taxon>
        <taxon>Bacillales</taxon>
        <taxon>Paenibacillaceae</taxon>
        <taxon>Paenibacillus</taxon>
    </lineage>
</organism>
<dbReference type="AlphaFoldDB" id="A0A4Y8Q7S9"/>
<comment type="caution">
    <text evidence="2">The sequence shown here is derived from an EMBL/GenBank/DDBJ whole genome shotgun (WGS) entry which is preliminary data.</text>
</comment>
<name>A0A4Y8Q7S9_9BACL</name>
<protein>
    <submittedName>
        <fullName evidence="2">Uncharacterized protein</fullName>
    </submittedName>
</protein>
<reference evidence="2 3" key="1">
    <citation type="submission" date="2017-03" db="EMBL/GenBank/DDBJ databases">
        <title>Isolation of Levoglucosan Utilizing Bacteria.</title>
        <authorList>
            <person name="Arya A.S."/>
        </authorList>
    </citation>
    <scope>NUCLEOTIDE SEQUENCE [LARGE SCALE GENOMIC DNA]</scope>
    <source>
        <strain evidence="2 3">MEC069</strain>
    </source>
</reference>
<dbReference type="EMBL" id="MYFO01000005">
    <property type="protein sequence ID" value="TFE90148.1"/>
    <property type="molecule type" value="Genomic_DNA"/>
</dbReference>
<dbReference type="Proteomes" id="UP000298246">
    <property type="component" value="Unassembled WGS sequence"/>
</dbReference>
<sequence length="218" mass="24685">MPVTINTLVLAKNDMYIYIHRDVYEQAVVLADRYPEFHTLRTEVGGSPLNEETAKWFYEQAPKPLHILAPYLCLVEGPVEPEFEVVCGVLHVITAMIHVRNFVVKPPEIRRSVSFSLSIREEYELAWDRFFATAIPYKERYGLLPQQPRSMQEPGDTHVEQHDAQALPATWSSVAELSGPTDWPPSSARAQETTGRLPVVSAESLAEAERTATRNLLK</sequence>
<gene>
    <name evidence="2" type="ORF">B5M42_05630</name>
</gene>
<evidence type="ECO:0000313" key="3">
    <source>
        <dbReference type="Proteomes" id="UP000298246"/>
    </source>
</evidence>
<proteinExistence type="predicted"/>
<evidence type="ECO:0000313" key="2">
    <source>
        <dbReference type="EMBL" id="TFE90148.1"/>
    </source>
</evidence>